<dbReference type="SMART" id="SM00409">
    <property type="entry name" value="IG"/>
    <property type="match status" value="9"/>
</dbReference>
<dbReference type="InterPro" id="IPR051275">
    <property type="entry name" value="Cell_adhesion_signaling"/>
</dbReference>
<feature type="domain" description="Ig-like" evidence="10">
    <location>
        <begin position="549"/>
        <end position="637"/>
    </location>
</feature>
<dbReference type="SUPFAM" id="SSF48726">
    <property type="entry name" value="Immunoglobulin"/>
    <property type="match status" value="9"/>
</dbReference>
<dbReference type="InterPro" id="IPR013162">
    <property type="entry name" value="CD80_C2-set"/>
</dbReference>
<dbReference type="CDD" id="cd00096">
    <property type="entry name" value="Ig"/>
    <property type="match status" value="1"/>
</dbReference>
<dbReference type="SUPFAM" id="SSF49265">
    <property type="entry name" value="Fibronectin type III"/>
    <property type="match status" value="1"/>
</dbReference>
<dbReference type="OrthoDB" id="6505091at2759"/>
<feature type="domain" description="Ig-like" evidence="10">
    <location>
        <begin position="102"/>
        <end position="191"/>
    </location>
</feature>
<dbReference type="GO" id="GO:0030154">
    <property type="term" value="P:cell differentiation"/>
    <property type="evidence" value="ECO:0007669"/>
    <property type="project" value="UniProtKB-ARBA"/>
</dbReference>
<proteinExistence type="predicted"/>
<name>A0A7M7K7N8_VARDE</name>
<dbReference type="Pfam" id="PF08205">
    <property type="entry name" value="C2-set_2"/>
    <property type="match status" value="2"/>
</dbReference>
<feature type="domain" description="Ig-like" evidence="10">
    <location>
        <begin position="326"/>
        <end position="420"/>
    </location>
</feature>
<dbReference type="InterPro" id="IPR013098">
    <property type="entry name" value="Ig_I-set"/>
</dbReference>
<dbReference type="InterPro" id="IPR036116">
    <property type="entry name" value="FN3_sf"/>
</dbReference>
<dbReference type="PROSITE" id="PS50835">
    <property type="entry name" value="IG_LIKE"/>
    <property type="match status" value="8"/>
</dbReference>
<dbReference type="EnsemblMetazoa" id="XM_022807123">
    <property type="protein sequence ID" value="XP_022662858"/>
    <property type="gene ID" value="LOC111251006"/>
</dbReference>
<dbReference type="InterPro" id="IPR003598">
    <property type="entry name" value="Ig_sub2"/>
</dbReference>
<dbReference type="GeneID" id="111251006"/>
<dbReference type="SMART" id="SM00060">
    <property type="entry name" value="FN3"/>
    <property type="match status" value="1"/>
</dbReference>
<keyword evidence="2" id="KW-0677">Repeat</keyword>
<feature type="domain" description="Ig-like" evidence="10">
    <location>
        <begin position="943"/>
        <end position="1042"/>
    </location>
</feature>
<feature type="transmembrane region" description="Helical" evidence="8">
    <location>
        <begin position="1214"/>
        <end position="1237"/>
    </location>
</feature>
<dbReference type="PROSITE" id="PS50853">
    <property type="entry name" value="FN3"/>
    <property type="match status" value="1"/>
</dbReference>
<feature type="region of interest" description="Disordered" evidence="7">
    <location>
        <begin position="1467"/>
        <end position="1537"/>
    </location>
</feature>
<dbReference type="Proteomes" id="UP000594260">
    <property type="component" value="Unplaced"/>
</dbReference>
<dbReference type="Pfam" id="PF00041">
    <property type="entry name" value="fn3"/>
    <property type="match status" value="1"/>
</dbReference>
<evidence type="ECO:0000256" key="7">
    <source>
        <dbReference type="SAM" id="MobiDB-lite"/>
    </source>
</evidence>
<feature type="domain" description="Ig-like" evidence="10">
    <location>
        <begin position="644"/>
        <end position="740"/>
    </location>
</feature>
<evidence type="ECO:0000313" key="12">
    <source>
        <dbReference type="EnsemblMetazoa" id="XP_022662858"/>
    </source>
</evidence>
<feature type="domain" description="Fibronectin type-III" evidence="11">
    <location>
        <begin position="1049"/>
        <end position="1179"/>
    </location>
</feature>
<keyword evidence="4" id="KW-1015">Disulfide bond</keyword>
<evidence type="ECO:0000256" key="1">
    <source>
        <dbReference type="ARBA" id="ARBA00004479"/>
    </source>
</evidence>
<keyword evidence="5" id="KW-0325">Glycoprotein</keyword>
<feature type="compositionally biased region" description="Low complexity" evidence="7">
    <location>
        <begin position="1522"/>
        <end position="1534"/>
    </location>
</feature>
<dbReference type="GO" id="GO:0005886">
    <property type="term" value="C:plasma membrane"/>
    <property type="evidence" value="ECO:0007669"/>
    <property type="project" value="TreeGrafter"/>
</dbReference>
<keyword evidence="9" id="KW-0732">Signal</keyword>
<feature type="compositionally biased region" description="Polar residues" evidence="7">
    <location>
        <begin position="1503"/>
        <end position="1513"/>
    </location>
</feature>
<dbReference type="RefSeq" id="XP_022662858.1">
    <property type="nucleotide sequence ID" value="XM_022807123.1"/>
</dbReference>
<dbReference type="Pfam" id="PF07679">
    <property type="entry name" value="I-set"/>
    <property type="match status" value="2"/>
</dbReference>
<keyword evidence="8" id="KW-1133">Transmembrane helix</keyword>
<dbReference type="GO" id="GO:0098609">
    <property type="term" value="P:cell-cell adhesion"/>
    <property type="evidence" value="ECO:0007669"/>
    <property type="project" value="TreeGrafter"/>
</dbReference>
<dbReference type="InterPro" id="IPR036179">
    <property type="entry name" value="Ig-like_dom_sf"/>
</dbReference>
<feature type="domain" description="Ig-like" evidence="10">
    <location>
        <begin position="847"/>
        <end position="940"/>
    </location>
</feature>
<evidence type="ECO:0000256" key="9">
    <source>
        <dbReference type="SAM" id="SignalP"/>
    </source>
</evidence>
<feature type="compositionally biased region" description="Low complexity" evidence="7">
    <location>
        <begin position="1469"/>
        <end position="1502"/>
    </location>
</feature>
<comment type="subcellular location">
    <subcellularLocation>
        <location evidence="1">Membrane</location>
        <topology evidence="1">Single-pass type I membrane protein</topology>
    </subcellularLocation>
</comment>
<dbReference type="PANTHER" id="PTHR11640:SF31">
    <property type="entry name" value="IRREGULAR CHIASM C-ROUGHEST PROTEIN-RELATED"/>
    <property type="match status" value="1"/>
</dbReference>
<dbReference type="Pfam" id="PF13927">
    <property type="entry name" value="Ig_3"/>
    <property type="match status" value="2"/>
</dbReference>
<feature type="signal peptide" evidence="9">
    <location>
        <begin position="1"/>
        <end position="19"/>
    </location>
</feature>
<dbReference type="Gene3D" id="2.60.40.10">
    <property type="entry name" value="Immunoglobulins"/>
    <property type="match status" value="10"/>
</dbReference>
<dbReference type="CDD" id="cd00063">
    <property type="entry name" value="FN3"/>
    <property type="match status" value="1"/>
</dbReference>
<reference evidence="12" key="1">
    <citation type="submission" date="2021-01" db="UniProtKB">
        <authorList>
            <consortium name="EnsemblMetazoa"/>
        </authorList>
    </citation>
    <scope>IDENTIFICATION</scope>
</reference>
<dbReference type="GO" id="GO:0050839">
    <property type="term" value="F:cell adhesion molecule binding"/>
    <property type="evidence" value="ECO:0007669"/>
    <property type="project" value="TreeGrafter"/>
</dbReference>
<organism evidence="12 13">
    <name type="scientific">Varroa destructor</name>
    <name type="common">Honeybee mite</name>
    <dbReference type="NCBI Taxonomy" id="109461"/>
    <lineage>
        <taxon>Eukaryota</taxon>
        <taxon>Metazoa</taxon>
        <taxon>Ecdysozoa</taxon>
        <taxon>Arthropoda</taxon>
        <taxon>Chelicerata</taxon>
        <taxon>Arachnida</taxon>
        <taxon>Acari</taxon>
        <taxon>Parasitiformes</taxon>
        <taxon>Mesostigmata</taxon>
        <taxon>Gamasina</taxon>
        <taxon>Dermanyssoidea</taxon>
        <taxon>Varroidae</taxon>
        <taxon>Varroa</taxon>
    </lineage>
</organism>
<evidence type="ECO:0000259" key="10">
    <source>
        <dbReference type="PROSITE" id="PS50835"/>
    </source>
</evidence>
<keyword evidence="8" id="KW-0812">Transmembrane</keyword>
<dbReference type="InterPro" id="IPR003599">
    <property type="entry name" value="Ig_sub"/>
</dbReference>
<evidence type="ECO:0000256" key="2">
    <source>
        <dbReference type="ARBA" id="ARBA00022737"/>
    </source>
</evidence>
<keyword evidence="13" id="KW-1185">Reference proteome</keyword>
<feature type="region of interest" description="Disordered" evidence="7">
    <location>
        <begin position="1244"/>
        <end position="1265"/>
    </location>
</feature>
<evidence type="ECO:0000259" key="11">
    <source>
        <dbReference type="PROSITE" id="PS50853"/>
    </source>
</evidence>
<dbReference type="OMA" id="CHARNDI"/>
<keyword evidence="6" id="KW-0393">Immunoglobulin domain</keyword>
<evidence type="ECO:0008006" key="14">
    <source>
        <dbReference type="Google" id="ProtNLM"/>
    </source>
</evidence>
<keyword evidence="3 8" id="KW-0472">Membrane</keyword>
<evidence type="ECO:0000256" key="3">
    <source>
        <dbReference type="ARBA" id="ARBA00023136"/>
    </source>
</evidence>
<dbReference type="GO" id="GO:0009653">
    <property type="term" value="P:anatomical structure morphogenesis"/>
    <property type="evidence" value="ECO:0007669"/>
    <property type="project" value="UniProtKB-ARBA"/>
</dbReference>
<dbReference type="SMART" id="SM00408">
    <property type="entry name" value="IGc2"/>
    <property type="match status" value="8"/>
</dbReference>
<feature type="compositionally biased region" description="Polar residues" evidence="7">
    <location>
        <begin position="1245"/>
        <end position="1258"/>
    </location>
</feature>
<dbReference type="InterPro" id="IPR007110">
    <property type="entry name" value="Ig-like_dom"/>
</dbReference>
<evidence type="ECO:0000256" key="8">
    <source>
        <dbReference type="SAM" id="Phobius"/>
    </source>
</evidence>
<dbReference type="InterPro" id="IPR003961">
    <property type="entry name" value="FN3_dom"/>
</dbReference>
<feature type="domain" description="Ig-like" evidence="10">
    <location>
        <begin position="443"/>
        <end position="543"/>
    </location>
</feature>
<dbReference type="InterPro" id="IPR013783">
    <property type="entry name" value="Ig-like_fold"/>
</dbReference>
<evidence type="ECO:0000256" key="4">
    <source>
        <dbReference type="ARBA" id="ARBA00023157"/>
    </source>
</evidence>
<dbReference type="PANTHER" id="PTHR11640">
    <property type="entry name" value="NEPHRIN"/>
    <property type="match status" value="1"/>
</dbReference>
<feature type="domain" description="Ig-like" evidence="10">
    <location>
        <begin position="204"/>
        <end position="311"/>
    </location>
</feature>
<dbReference type="GO" id="GO:0005911">
    <property type="term" value="C:cell-cell junction"/>
    <property type="evidence" value="ECO:0007669"/>
    <property type="project" value="TreeGrafter"/>
</dbReference>
<accession>A0A7M7K7N8</accession>
<dbReference type="InParanoid" id="A0A7M7K7N8"/>
<evidence type="ECO:0000313" key="13">
    <source>
        <dbReference type="Proteomes" id="UP000594260"/>
    </source>
</evidence>
<protein>
    <recommendedName>
        <fullName evidence="14">Nephrin</fullName>
    </recommendedName>
</protein>
<sequence>MGLALNLFHLFLVNAGLNAVNTGLPLGNGLFARASRFQLTPLHLPVPSDTNTIDFTSQTDTFENFKVEPLAFQSASQTAGSSSQISDLSVSSQSHQSQSTQQYFVVRPRDIKTAQGENVLLECQVGNRRGLVQWSKDGFLLGYQTSIPGFPGHSMDIDEARGVYNLVIRNVQMADEGVYQCQVGPASNGVTPIRAEANLHVILPPVRLDINGSRGPEVVFAVRANTRVVLTCTAKKARPAARIRWFRKSVELVPEAARTLTIEETERRVTTVSSITLWPSQSVLNDQYTCEALHPALQPNGSGSGNTNTAGKHMKITALVRVMTAPNSTRIEGYIEGTPVREGDVLNLVCRSRGGNPPPNLLWLRDGISLPPEIITQRTKGNRISESTLDLELRATDHGAEIQCRPELSVSGQSSSPQVSSVGSPYNGTGLEASVRLTVYFAPRKVLISGTSEVRRGSEANLHCAASPSNPAVTLEWTIDGIPVEAEPRTALVTQMDKGYIASSNLTIQTDPSSERTVRIIDCHARSKDLKGSPYGRHRLNVTFSPDRPQIIGYKEGQIARHMSSVTLTCLCKGGNPFAELRWLKDSEPIPTKDLTILTDGVQSAITFSADRSDNGATYSCEAFNPATATPLVAKVKLQVRFPPEYVNVTVDPPMARVGQRVSLLCNVSSSLPVSTIRWFRGPSEIDPDYQQVNQPASFGGTSSHSRLTLLSVTAEDNDLPIVCSAFNHLLNISQMSKVHLRVAYPPEFPQSEWTFKLTEGESMVVNISAKANPSVTTKGYSWTRRGALLTNVDALNDSAHSISFDGPLLHLRNVTRFHAGHYLVEADNGEGVPVNASVYLNVLFAPILENVTRDVEVDEGQDAVLFCSAVANPSAQELFSWRRQGAQLGLAPKTKLIQKTTSSELRLLNVSRNATGIFECVATNGVGEAAVGIIRLTVNYRPRIQMPPDPPLHRVASAVEDSVEISCKADGVPAVNFEWLFNGQPISAMHPNFELPRPRKLADTRWEGLLTIRKVTEGDYGLYSCVANNSLGTDSLEFHLVPKSAPDPPMGLQAFNISHHAVRLSWQPGFDGGHLQTFYITYRKTDVRATHPVTVSPRIAEDDSERKTNVKTVADIQQRDTVLLKQSVLAVNLTSSQSSLIVEGLEANTEYTFEVTSSNILGKSRAPSEPLEVITQNIPQMDSTISMAGNGGPLSSSGLGSGVGFHQSASSTLYALVAAVAGLLLCVNICLLGVFLRRRRRNNDSQANGDCNRSSASGKKPSNDKKVFLVGERKGLAEKDAPAKGAAGYTRDNDDHWIQTPPKLDFHVFRTPDDEPVAKQVALHQETLEQEVKVMPPQLAVADGYKLHSRFDTSVPLTEVPFPDVLPLPRTLLSGSSSIVAQPTLSASGQLPSEVAIPQPLSATDGIFLPHQQLPPPPMWLPPIRDVFDPTTRRYSTAANEPPTAVQRDDLVSSTLPRNLHLHQTAGLQQQRTNQQQLQQQQPQQILPQQQQPQLANQQVQSANTTASSSRNYGGAATLGRQPRNRQTTTQRPGVRWIPAVQMIPPVAASVTACNPTSQGLKETS</sequence>
<dbReference type="KEGG" id="vde:111251006"/>
<evidence type="ECO:0000256" key="5">
    <source>
        <dbReference type="ARBA" id="ARBA00023180"/>
    </source>
</evidence>
<evidence type="ECO:0000256" key="6">
    <source>
        <dbReference type="ARBA" id="ARBA00023319"/>
    </source>
</evidence>
<feature type="chain" id="PRO_5029775934" description="Nephrin" evidence="9">
    <location>
        <begin position="20"/>
        <end position="1566"/>
    </location>
</feature>